<proteinExistence type="inferred from homology"/>
<evidence type="ECO:0000256" key="7">
    <source>
        <dbReference type="ARBA" id="ARBA00023033"/>
    </source>
</evidence>
<reference evidence="11 12" key="2">
    <citation type="journal article" date="2017" name="Front. Plant Sci.">
        <title>Gene Classification and Mining of Molecular Markers Useful in Red Clover (Trifolium pratense) Breeding.</title>
        <authorList>
            <person name="Istvanek J."/>
            <person name="Dluhosova J."/>
            <person name="Dluhos P."/>
            <person name="Patkova L."/>
            <person name="Nedelnik J."/>
            <person name="Repkova J."/>
        </authorList>
    </citation>
    <scope>NUCLEOTIDE SEQUENCE [LARGE SCALE GENOMIC DNA]</scope>
    <source>
        <strain evidence="12">cv. Tatra</strain>
        <tissue evidence="11">Young leaves</tissue>
    </source>
</reference>
<organism evidence="11 12">
    <name type="scientific">Trifolium pratense</name>
    <name type="common">Red clover</name>
    <dbReference type="NCBI Taxonomy" id="57577"/>
    <lineage>
        <taxon>Eukaryota</taxon>
        <taxon>Viridiplantae</taxon>
        <taxon>Streptophyta</taxon>
        <taxon>Embryophyta</taxon>
        <taxon>Tracheophyta</taxon>
        <taxon>Spermatophyta</taxon>
        <taxon>Magnoliopsida</taxon>
        <taxon>eudicotyledons</taxon>
        <taxon>Gunneridae</taxon>
        <taxon>Pentapetalae</taxon>
        <taxon>rosids</taxon>
        <taxon>fabids</taxon>
        <taxon>Fabales</taxon>
        <taxon>Fabaceae</taxon>
        <taxon>Papilionoideae</taxon>
        <taxon>50 kb inversion clade</taxon>
        <taxon>NPAAA clade</taxon>
        <taxon>Hologalegina</taxon>
        <taxon>IRL clade</taxon>
        <taxon>Trifolieae</taxon>
        <taxon>Trifolium</taxon>
    </lineage>
</organism>
<dbReference type="PROSITE" id="PS00086">
    <property type="entry name" value="CYTOCHROME_P450"/>
    <property type="match status" value="1"/>
</dbReference>
<keyword evidence="4 8" id="KW-0479">Metal-binding</keyword>
<keyword evidence="10" id="KW-0812">Transmembrane</keyword>
<evidence type="ECO:0000256" key="3">
    <source>
        <dbReference type="ARBA" id="ARBA00022617"/>
    </source>
</evidence>
<accession>A0A2K3KZP1</accession>
<evidence type="ECO:0000313" key="12">
    <source>
        <dbReference type="Proteomes" id="UP000236291"/>
    </source>
</evidence>
<comment type="caution">
    <text evidence="11">The sequence shown here is derived from an EMBL/GenBank/DDBJ whole genome shotgun (WGS) entry which is preliminary data.</text>
</comment>
<protein>
    <submittedName>
        <fullName evidence="11">Cytochrome p450 86b1-like protein</fullName>
    </submittedName>
</protein>
<dbReference type="Proteomes" id="UP000236291">
    <property type="component" value="Unassembled WGS sequence"/>
</dbReference>
<dbReference type="InterPro" id="IPR002401">
    <property type="entry name" value="Cyt_P450_E_grp-I"/>
</dbReference>
<dbReference type="PRINTS" id="PR00385">
    <property type="entry name" value="P450"/>
</dbReference>
<dbReference type="InterPro" id="IPR017972">
    <property type="entry name" value="Cyt_P450_CS"/>
</dbReference>
<feature type="transmembrane region" description="Helical" evidence="10">
    <location>
        <begin position="6"/>
        <end position="25"/>
    </location>
</feature>
<keyword evidence="5 9" id="KW-0560">Oxidoreductase</keyword>
<dbReference type="GO" id="GO:0020037">
    <property type="term" value="F:heme binding"/>
    <property type="evidence" value="ECO:0007669"/>
    <property type="project" value="InterPro"/>
</dbReference>
<evidence type="ECO:0000256" key="1">
    <source>
        <dbReference type="ARBA" id="ARBA00001971"/>
    </source>
</evidence>
<evidence type="ECO:0000256" key="6">
    <source>
        <dbReference type="ARBA" id="ARBA00023004"/>
    </source>
</evidence>
<dbReference type="InterPro" id="IPR001128">
    <property type="entry name" value="Cyt_P450"/>
</dbReference>
<dbReference type="GO" id="GO:0016705">
    <property type="term" value="F:oxidoreductase activity, acting on paired donors, with incorporation or reduction of molecular oxygen"/>
    <property type="evidence" value="ECO:0007669"/>
    <property type="project" value="InterPro"/>
</dbReference>
<evidence type="ECO:0000313" key="11">
    <source>
        <dbReference type="EMBL" id="PNX71747.1"/>
    </source>
</evidence>
<dbReference type="PANTHER" id="PTHR24296">
    <property type="entry name" value="CYTOCHROME P450"/>
    <property type="match status" value="1"/>
</dbReference>
<dbReference type="GO" id="GO:0006629">
    <property type="term" value="P:lipid metabolic process"/>
    <property type="evidence" value="ECO:0007669"/>
    <property type="project" value="UniProtKB-ARBA"/>
</dbReference>
<comment type="cofactor">
    <cofactor evidence="1 8">
        <name>heme</name>
        <dbReference type="ChEBI" id="CHEBI:30413"/>
    </cofactor>
</comment>
<evidence type="ECO:0000256" key="5">
    <source>
        <dbReference type="ARBA" id="ARBA00023002"/>
    </source>
</evidence>
<name>A0A2K3KZP1_TRIPR</name>
<dbReference type="AlphaFoldDB" id="A0A2K3KZP1"/>
<comment type="similarity">
    <text evidence="2 9">Belongs to the cytochrome P450 family.</text>
</comment>
<dbReference type="EMBL" id="ASHM01023738">
    <property type="protein sequence ID" value="PNX71747.1"/>
    <property type="molecule type" value="Genomic_DNA"/>
</dbReference>
<dbReference type="GO" id="GO:0004497">
    <property type="term" value="F:monooxygenase activity"/>
    <property type="evidence" value="ECO:0007669"/>
    <property type="project" value="UniProtKB-KW"/>
</dbReference>
<dbReference type="SUPFAM" id="SSF48264">
    <property type="entry name" value="Cytochrome P450"/>
    <property type="match status" value="1"/>
</dbReference>
<evidence type="ECO:0000256" key="9">
    <source>
        <dbReference type="RuleBase" id="RU000461"/>
    </source>
</evidence>
<dbReference type="GO" id="GO:0005506">
    <property type="term" value="F:iron ion binding"/>
    <property type="evidence" value="ECO:0007669"/>
    <property type="project" value="InterPro"/>
</dbReference>
<keyword evidence="6 8" id="KW-0408">Iron</keyword>
<keyword evidence="10" id="KW-1133">Transmembrane helix</keyword>
<feature type="binding site" description="axial binding residue" evidence="8">
    <location>
        <position position="453"/>
    </location>
    <ligand>
        <name>heme</name>
        <dbReference type="ChEBI" id="CHEBI:30413"/>
    </ligand>
    <ligandPart>
        <name>Fe</name>
        <dbReference type="ChEBI" id="CHEBI:18248"/>
    </ligandPart>
</feature>
<dbReference type="Pfam" id="PF00067">
    <property type="entry name" value="p450"/>
    <property type="match status" value="1"/>
</dbReference>
<evidence type="ECO:0000256" key="2">
    <source>
        <dbReference type="ARBA" id="ARBA00010617"/>
    </source>
</evidence>
<dbReference type="CDD" id="cd11064">
    <property type="entry name" value="CYP86A"/>
    <property type="match status" value="1"/>
</dbReference>
<dbReference type="Gene3D" id="1.10.630.10">
    <property type="entry name" value="Cytochrome P450"/>
    <property type="match status" value="1"/>
</dbReference>
<keyword evidence="3 8" id="KW-0349">Heme</keyword>
<sequence>MFMLQSCNIVGFVAISILFFIYIHYWRRNRDEIVPINWPIIGMLPTLVHYVSDFHDITTLILKRTGGTFRFEGPWFTNTSFIGTSDPTNVDHVTNKNFGNYGKGSNFKEIIDVLGSSILSFDFHEWKQERTMYKLILKRKSFQNFFQQSVQKKVENCLLPFLNDVSEAGAQVDLQDVFNRFTFDLTCTFTFGFDPNCLPNKFSELREIAYQNSLPLMEEVMLYRHFIPTWLWKLQKWLNVGQEKKFKVAQENIDRFLYERISTYSNRRGEEMDECYFDLLKELTKEGYGRGEMSEKYMRDIAITLLIAGNSTISSGLSWFFWLVSTHPVVQARIIQEIKENCLTQYDNCISSREEDLNKLVYLHGALCEALRLYPPIPFEHICSVKSDILPSGDHVSQNTRLMYSLYAMGRMEQIWGEDCMEFKPERWLSDKGHIIHVPSYKFIAFNTGPRSCLGKDIGFVQMKMVAAPILWKFHIHVAEGHPVTPRISIILRMKHDLKVQVTKRGI</sequence>
<keyword evidence="10" id="KW-0472">Membrane</keyword>
<evidence type="ECO:0000256" key="8">
    <source>
        <dbReference type="PIRSR" id="PIRSR602401-1"/>
    </source>
</evidence>
<dbReference type="STRING" id="57577.A0A2K3KZP1"/>
<dbReference type="InterPro" id="IPR036396">
    <property type="entry name" value="Cyt_P450_sf"/>
</dbReference>
<evidence type="ECO:0000256" key="10">
    <source>
        <dbReference type="SAM" id="Phobius"/>
    </source>
</evidence>
<evidence type="ECO:0000256" key="4">
    <source>
        <dbReference type="ARBA" id="ARBA00022723"/>
    </source>
</evidence>
<gene>
    <name evidence="11" type="ORF">L195_g027631</name>
</gene>
<dbReference type="PRINTS" id="PR00463">
    <property type="entry name" value="EP450I"/>
</dbReference>
<reference evidence="11 12" key="1">
    <citation type="journal article" date="2014" name="Am. J. Bot.">
        <title>Genome assembly and annotation for red clover (Trifolium pratense; Fabaceae).</title>
        <authorList>
            <person name="Istvanek J."/>
            <person name="Jaros M."/>
            <person name="Krenek A."/>
            <person name="Repkova J."/>
        </authorList>
    </citation>
    <scope>NUCLEOTIDE SEQUENCE [LARGE SCALE GENOMIC DNA]</scope>
    <source>
        <strain evidence="12">cv. Tatra</strain>
        <tissue evidence="11">Young leaves</tissue>
    </source>
</reference>
<keyword evidence="7 9" id="KW-0503">Monooxygenase</keyword>